<comment type="caution">
    <text evidence="3">The sequence shown here is derived from an EMBL/GenBank/DDBJ whole genome shotgun (WGS) entry which is preliminary data.</text>
</comment>
<gene>
    <name evidence="3" type="ORF">MFIFM68171_02903</name>
</gene>
<dbReference type="Proteomes" id="UP001628179">
    <property type="component" value="Unassembled WGS sequence"/>
</dbReference>
<dbReference type="PANTHER" id="PTHR39394:SF1">
    <property type="entry name" value="DNAJ HOMOLOGUE SUBFAMILY C MEMBER 28 CONSERVED DOMAIN-CONTAINING PROTEIN"/>
    <property type="match status" value="1"/>
</dbReference>
<dbReference type="GeneID" id="98173648"/>
<feature type="region of interest" description="Disordered" evidence="1">
    <location>
        <begin position="393"/>
        <end position="432"/>
    </location>
</feature>
<sequence length="567" mass="62177">MASAPFICGRCARATRTRALPLAALSQQRRHLSQSLPLSLPAANAANPSSPNPTEHAHSKPPSEPRRPPDPDPEPGPMARRLEQATEDALLTGGRAGRRAIEEAGFDEELKAKLLDKVASAKFNVEHSSALSQAGITSRIPDSAGLGTRAIAASQAWTGEETTEDAVLRMLDDAKKPLAPGLRGKPRMPDLKPVDMRLRREAPVSRGQRAAGARDKAHAYGGLGMKDSGLSVEEREAVKREFRERFAPGARAMPNTVSGLAALANERIEDAIARGQFKNIPRGKGVERDTRADNPFIDTTEYIMNKMIKRQEIVPPWIEKQQELVKAAHTFRARLRNDWKRHAARMIASRGGTLDEQIARATAYARAEEAHNPRRRNVDQISVPTNSTDDVIMLQRSSPQPPSPTQPAPSQPDEAQVHTPPPQQQPSQPFRDPTWEASELAYHTLAIANLNTLTRSYNLMAPDLAKKPYFSLDRELRNCFADVAPEVAGEIRIRATKPARSLVDAPFGGARRGAAGRGLFAGEGFGLGGGARVYERREGKYGLKEWWRDLWKREGQEGEKKVDGTGG</sequence>
<accession>A0ABQ0G4J2</accession>
<dbReference type="PANTHER" id="PTHR39394">
    <property type="entry name" value="YALI0E31793P"/>
    <property type="match status" value="1"/>
</dbReference>
<feature type="region of interest" description="Disordered" evidence="1">
    <location>
        <begin position="33"/>
        <end position="79"/>
    </location>
</feature>
<organism evidence="3 4">
    <name type="scientific">Madurella fahalii</name>
    <dbReference type="NCBI Taxonomy" id="1157608"/>
    <lineage>
        <taxon>Eukaryota</taxon>
        <taxon>Fungi</taxon>
        <taxon>Dikarya</taxon>
        <taxon>Ascomycota</taxon>
        <taxon>Pezizomycotina</taxon>
        <taxon>Sordariomycetes</taxon>
        <taxon>Sordariomycetidae</taxon>
        <taxon>Sordariales</taxon>
        <taxon>Sordariales incertae sedis</taxon>
        <taxon>Madurella</taxon>
    </lineage>
</organism>
<evidence type="ECO:0000259" key="2">
    <source>
        <dbReference type="Pfam" id="PF09350"/>
    </source>
</evidence>
<dbReference type="EMBL" id="BAAFSV010000002">
    <property type="protein sequence ID" value="GAB1312693.1"/>
    <property type="molecule type" value="Genomic_DNA"/>
</dbReference>
<evidence type="ECO:0000313" key="3">
    <source>
        <dbReference type="EMBL" id="GAB1312693.1"/>
    </source>
</evidence>
<name>A0ABQ0G4J2_9PEZI</name>
<dbReference type="Pfam" id="PF09350">
    <property type="entry name" value="DJC28_CD"/>
    <property type="match status" value="1"/>
</dbReference>
<feature type="compositionally biased region" description="Low complexity" evidence="1">
    <location>
        <begin position="33"/>
        <end position="53"/>
    </location>
</feature>
<keyword evidence="4" id="KW-1185">Reference proteome</keyword>
<evidence type="ECO:0000256" key="1">
    <source>
        <dbReference type="SAM" id="MobiDB-lite"/>
    </source>
</evidence>
<protein>
    <submittedName>
        <fullName evidence="3">DnaJ homologue subfamily C member 28 conserved domain-containing protein</fullName>
    </submittedName>
</protein>
<evidence type="ECO:0000313" key="4">
    <source>
        <dbReference type="Proteomes" id="UP001628179"/>
    </source>
</evidence>
<proteinExistence type="predicted"/>
<reference evidence="3 4" key="1">
    <citation type="submission" date="2024-09" db="EMBL/GenBank/DDBJ databases">
        <title>Itraconazole resistance in Madurella fahalii resulting from another homologue of gene encoding cytochrome P450 14-alpha sterol demethylase (CYP51).</title>
        <authorList>
            <person name="Yoshioka I."/>
            <person name="Fahal A.H."/>
            <person name="Kaneko S."/>
            <person name="Yaguchi T."/>
        </authorList>
    </citation>
    <scope>NUCLEOTIDE SEQUENCE [LARGE SCALE GENOMIC DNA]</scope>
    <source>
        <strain evidence="3 4">IFM 68171</strain>
    </source>
</reference>
<feature type="domain" description="DnaJ homologue subfamily C member 28 conserved" evidence="2">
    <location>
        <begin position="263"/>
        <end position="332"/>
    </location>
</feature>
<feature type="compositionally biased region" description="Basic and acidic residues" evidence="1">
    <location>
        <begin position="55"/>
        <end position="70"/>
    </location>
</feature>
<feature type="compositionally biased region" description="Pro residues" evidence="1">
    <location>
        <begin position="399"/>
        <end position="410"/>
    </location>
</feature>
<dbReference type="InterPro" id="IPR018961">
    <property type="entry name" value="DnaJ_homolog_subfam-C_membr-28"/>
</dbReference>
<feature type="region of interest" description="Disordered" evidence="1">
    <location>
        <begin position="202"/>
        <end position="222"/>
    </location>
</feature>
<dbReference type="RefSeq" id="XP_070914426.1">
    <property type="nucleotide sequence ID" value="XM_071058325.1"/>
</dbReference>